<reference evidence="3 4" key="1">
    <citation type="journal article" date="2020" name="Nature">
        <title>Six reference-quality genomes reveal evolution of bat adaptations.</title>
        <authorList>
            <person name="Jebb D."/>
            <person name="Huang Z."/>
            <person name="Pippel M."/>
            <person name="Hughes G.M."/>
            <person name="Lavrichenko K."/>
            <person name="Devanna P."/>
            <person name="Winkler S."/>
            <person name="Jermiin L.S."/>
            <person name="Skirmuntt E.C."/>
            <person name="Katzourakis A."/>
            <person name="Burkitt-Gray L."/>
            <person name="Ray D.A."/>
            <person name="Sullivan K.A.M."/>
            <person name="Roscito J.G."/>
            <person name="Kirilenko B.M."/>
            <person name="Davalos L.M."/>
            <person name="Corthals A.P."/>
            <person name="Power M.L."/>
            <person name="Jones G."/>
            <person name="Ransome R.D."/>
            <person name="Dechmann D.K.N."/>
            <person name="Locatelli A.G."/>
            <person name="Puechmaille S.J."/>
            <person name="Fedrigo O."/>
            <person name="Jarvis E.D."/>
            <person name="Hiller M."/>
            <person name="Vernes S.C."/>
            <person name="Myers E.W."/>
            <person name="Teeling E.C."/>
        </authorList>
    </citation>
    <scope>NUCLEOTIDE SEQUENCE [LARGE SCALE GENOMIC DNA]</scope>
    <source>
        <strain evidence="3">MMolMol1</strain>
        <tissue evidence="3">Muscle</tissue>
    </source>
</reference>
<dbReference type="AlphaFoldDB" id="A0A7J8J0H0"/>
<evidence type="ECO:0000256" key="2">
    <source>
        <dbReference type="SAM" id="SignalP"/>
    </source>
</evidence>
<feature type="region of interest" description="Disordered" evidence="1">
    <location>
        <begin position="96"/>
        <end position="134"/>
    </location>
</feature>
<sequence length="134" mass="14433">MPRGCTGSLLTAMFFCSRLCGCSLSLPPSHPPEIVHPPEDSLHLVPVSGEWISCSAVDVNQVDSLPQKQLAGPEGMPRAALGHTVLGPDWTVASEEKAQVHRRNRQHDPFEACSEDTSNSVWAGHSPLSSPSQR</sequence>
<gene>
    <name evidence="3" type="ORF">HJG59_010304</name>
</gene>
<dbReference type="EMBL" id="JACASF010000003">
    <property type="protein sequence ID" value="KAF6489909.1"/>
    <property type="molecule type" value="Genomic_DNA"/>
</dbReference>
<proteinExistence type="predicted"/>
<evidence type="ECO:0000256" key="1">
    <source>
        <dbReference type="SAM" id="MobiDB-lite"/>
    </source>
</evidence>
<dbReference type="InParanoid" id="A0A7J8J0H0"/>
<feature type="chain" id="PRO_5029759568" evidence="2">
    <location>
        <begin position="26"/>
        <end position="134"/>
    </location>
</feature>
<comment type="caution">
    <text evidence="3">The sequence shown here is derived from an EMBL/GenBank/DDBJ whole genome shotgun (WGS) entry which is preliminary data.</text>
</comment>
<feature type="signal peptide" evidence="2">
    <location>
        <begin position="1"/>
        <end position="25"/>
    </location>
</feature>
<keyword evidence="2" id="KW-0732">Signal</keyword>
<name>A0A7J8J0H0_MOLMO</name>
<keyword evidence="4" id="KW-1185">Reference proteome</keyword>
<dbReference type="Proteomes" id="UP000550707">
    <property type="component" value="Unassembled WGS sequence"/>
</dbReference>
<evidence type="ECO:0000313" key="3">
    <source>
        <dbReference type="EMBL" id="KAF6489909.1"/>
    </source>
</evidence>
<evidence type="ECO:0000313" key="4">
    <source>
        <dbReference type="Proteomes" id="UP000550707"/>
    </source>
</evidence>
<organism evidence="3 4">
    <name type="scientific">Molossus molossus</name>
    <name type="common">Pallas' mastiff bat</name>
    <name type="synonym">Vespertilio molossus</name>
    <dbReference type="NCBI Taxonomy" id="27622"/>
    <lineage>
        <taxon>Eukaryota</taxon>
        <taxon>Metazoa</taxon>
        <taxon>Chordata</taxon>
        <taxon>Craniata</taxon>
        <taxon>Vertebrata</taxon>
        <taxon>Euteleostomi</taxon>
        <taxon>Mammalia</taxon>
        <taxon>Eutheria</taxon>
        <taxon>Laurasiatheria</taxon>
        <taxon>Chiroptera</taxon>
        <taxon>Yangochiroptera</taxon>
        <taxon>Molossidae</taxon>
        <taxon>Molossus</taxon>
    </lineage>
</organism>
<accession>A0A7J8J0H0</accession>
<feature type="compositionally biased region" description="Polar residues" evidence="1">
    <location>
        <begin position="115"/>
        <end position="134"/>
    </location>
</feature>
<protein>
    <submittedName>
        <fullName evidence="3">Uncharacterized protein</fullName>
    </submittedName>
</protein>